<evidence type="ECO:0000256" key="4">
    <source>
        <dbReference type="ARBA" id="ARBA00023002"/>
    </source>
</evidence>
<evidence type="ECO:0000259" key="6">
    <source>
        <dbReference type="Pfam" id="PF07992"/>
    </source>
</evidence>
<sequence length="233" mass="26419">MKVVIVRCTHAGTIAAEEILKDHPETQVTVYERHDNISFLSCGISLYLGGQVKHLQDMFYSSPEALRELGADFRMKHDVLRIDAKSKQLVCENLETNEVFTDTYDKLIMTTGSYVKVPPIMGVDHSRVLLCKDYAQAQAIYETAQNHKRVAIVGRGYVGVELAESYATTDHEVILLQRPKQLLNNYVDEHLANDIAKRLTDHGVQVFLNERVQALAVRMKLSSRQIRPNILLI</sequence>
<accession>A0A0R1VVJ1</accession>
<comment type="cofactor">
    <cofactor evidence="1">
        <name>FAD</name>
        <dbReference type="ChEBI" id="CHEBI:57692"/>
    </cofactor>
</comment>
<evidence type="ECO:0000313" key="7">
    <source>
        <dbReference type="EMBL" id="KRM09777.1"/>
    </source>
</evidence>
<dbReference type="SUPFAM" id="SSF51905">
    <property type="entry name" value="FAD/NAD(P)-binding domain"/>
    <property type="match status" value="1"/>
</dbReference>
<keyword evidence="8" id="KW-1185">Reference proteome</keyword>
<keyword evidence="5" id="KW-0676">Redox-active center</keyword>
<dbReference type="InterPro" id="IPR050260">
    <property type="entry name" value="FAD-bd_OxRdtase"/>
</dbReference>
<keyword evidence="3" id="KW-0274">FAD</keyword>
<keyword evidence="2" id="KW-0285">Flavoprotein</keyword>
<dbReference type="PRINTS" id="PR00411">
    <property type="entry name" value="PNDRDTASEI"/>
</dbReference>
<dbReference type="PRINTS" id="PR00368">
    <property type="entry name" value="FADPNR"/>
</dbReference>
<gene>
    <name evidence="7" type="ORF">FC15_GL001612</name>
</gene>
<name>A0A0R1VVJ1_9LACO</name>
<evidence type="ECO:0000256" key="2">
    <source>
        <dbReference type="ARBA" id="ARBA00022630"/>
    </source>
</evidence>
<dbReference type="AlphaFoldDB" id="A0A0R1VVJ1"/>
<dbReference type="PANTHER" id="PTHR43429">
    <property type="entry name" value="PYRIDINE NUCLEOTIDE-DISULFIDE OXIDOREDUCTASE DOMAIN-CONTAINING"/>
    <property type="match status" value="1"/>
</dbReference>
<dbReference type="PANTHER" id="PTHR43429:SF1">
    <property type="entry name" value="NAD(P)H SULFUR OXIDOREDUCTASE (COA-DEPENDENT)"/>
    <property type="match status" value="1"/>
</dbReference>
<dbReference type="EMBL" id="AZFX01000045">
    <property type="protein sequence ID" value="KRM09777.1"/>
    <property type="molecule type" value="Genomic_DNA"/>
</dbReference>
<dbReference type="Proteomes" id="UP000051315">
    <property type="component" value="Unassembled WGS sequence"/>
</dbReference>
<organism evidence="7 8">
    <name type="scientific">Lapidilactobacillus concavus DSM 17758</name>
    <dbReference type="NCBI Taxonomy" id="1423735"/>
    <lineage>
        <taxon>Bacteria</taxon>
        <taxon>Bacillati</taxon>
        <taxon>Bacillota</taxon>
        <taxon>Bacilli</taxon>
        <taxon>Lactobacillales</taxon>
        <taxon>Lactobacillaceae</taxon>
        <taxon>Lapidilactobacillus</taxon>
    </lineage>
</organism>
<keyword evidence="4" id="KW-0560">Oxidoreductase</keyword>
<evidence type="ECO:0000313" key="8">
    <source>
        <dbReference type="Proteomes" id="UP000051315"/>
    </source>
</evidence>
<evidence type="ECO:0000256" key="3">
    <source>
        <dbReference type="ARBA" id="ARBA00022827"/>
    </source>
</evidence>
<dbReference type="GO" id="GO:0016491">
    <property type="term" value="F:oxidoreductase activity"/>
    <property type="evidence" value="ECO:0007669"/>
    <property type="project" value="UniProtKB-KW"/>
</dbReference>
<comment type="caution">
    <text evidence="7">The sequence shown here is derived from an EMBL/GenBank/DDBJ whole genome shotgun (WGS) entry which is preliminary data.</text>
</comment>
<reference evidence="7 8" key="1">
    <citation type="journal article" date="2015" name="Genome Announc.">
        <title>Expanding the biotechnology potential of lactobacilli through comparative genomics of 213 strains and associated genera.</title>
        <authorList>
            <person name="Sun Z."/>
            <person name="Harris H.M."/>
            <person name="McCann A."/>
            <person name="Guo C."/>
            <person name="Argimon S."/>
            <person name="Zhang W."/>
            <person name="Yang X."/>
            <person name="Jeffery I.B."/>
            <person name="Cooney J.C."/>
            <person name="Kagawa T.F."/>
            <person name="Liu W."/>
            <person name="Song Y."/>
            <person name="Salvetti E."/>
            <person name="Wrobel A."/>
            <person name="Rasinkangas P."/>
            <person name="Parkhill J."/>
            <person name="Rea M.C."/>
            <person name="O'Sullivan O."/>
            <person name="Ritari J."/>
            <person name="Douillard F.P."/>
            <person name="Paul Ross R."/>
            <person name="Yang R."/>
            <person name="Briner A.E."/>
            <person name="Felis G.E."/>
            <person name="de Vos W.M."/>
            <person name="Barrangou R."/>
            <person name="Klaenhammer T.R."/>
            <person name="Caufield P.W."/>
            <person name="Cui Y."/>
            <person name="Zhang H."/>
            <person name="O'Toole P.W."/>
        </authorList>
    </citation>
    <scope>NUCLEOTIDE SEQUENCE [LARGE SCALE GENOMIC DNA]</scope>
    <source>
        <strain evidence="7 8">DSM 17758</strain>
    </source>
</reference>
<evidence type="ECO:0000256" key="1">
    <source>
        <dbReference type="ARBA" id="ARBA00001974"/>
    </source>
</evidence>
<dbReference type="STRING" id="1423735.FC15_GL001612"/>
<proteinExistence type="predicted"/>
<evidence type="ECO:0000256" key="5">
    <source>
        <dbReference type="ARBA" id="ARBA00023284"/>
    </source>
</evidence>
<dbReference type="Gene3D" id="3.50.50.60">
    <property type="entry name" value="FAD/NAD(P)-binding domain"/>
    <property type="match status" value="2"/>
</dbReference>
<protein>
    <submittedName>
        <fullName evidence="7">NADH oxidase</fullName>
    </submittedName>
</protein>
<dbReference type="InterPro" id="IPR036188">
    <property type="entry name" value="FAD/NAD-bd_sf"/>
</dbReference>
<feature type="domain" description="FAD/NAD(P)-binding" evidence="6">
    <location>
        <begin position="1"/>
        <end position="216"/>
    </location>
</feature>
<dbReference type="Pfam" id="PF07992">
    <property type="entry name" value="Pyr_redox_2"/>
    <property type="match status" value="1"/>
</dbReference>
<dbReference type="PATRIC" id="fig|1423735.3.peg.1672"/>
<dbReference type="InterPro" id="IPR023753">
    <property type="entry name" value="FAD/NAD-binding_dom"/>
</dbReference>